<evidence type="ECO:0000256" key="1">
    <source>
        <dbReference type="SAM" id="MobiDB-lite"/>
    </source>
</evidence>
<name>A0A4Y2MSH2_ARAVE</name>
<evidence type="ECO:0000313" key="2">
    <source>
        <dbReference type="EMBL" id="GBN30108.1"/>
    </source>
</evidence>
<comment type="caution">
    <text evidence="2">The sequence shown here is derived from an EMBL/GenBank/DDBJ whole genome shotgun (WGS) entry which is preliminary data.</text>
</comment>
<keyword evidence="3" id="KW-1185">Reference proteome</keyword>
<proteinExistence type="predicted"/>
<feature type="region of interest" description="Disordered" evidence="1">
    <location>
        <begin position="74"/>
        <end position="118"/>
    </location>
</feature>
<feature type="compositionally biased region" description="Acidic residues" evidence="1">
    <location>
        <begin position="107"/>
        <end position="118"/>
    </location>
</feature>
<accession>A0A4Y2MSH2</accession>
<protein>
    <submittedName>
        <fullName evidence="2">Uncharacterized protein</fullName>
    </submittedName>
</protein>
<reference evidence="2 3" key="1">
    <citation type="journal article" date="2019" name="Sci. Rep.">
        <title>Orb-weaving spider Araneus ventricosus genome elucidates the spidroin gene catalogue.</title>
        <authorList>
            <person name="Kono N."/>
            <person name="Nakamura H."/>
            <person name="Ohtoshi R."/>
            <person name="Moran D.A.P."/>
            <person name="Shinohara A."/>
            <person name="Yoshida Y."/>
            <person name="Fujiwara M."/>
            <person name="Mori M."/>
            <person name="Tomita M."/>
            <person name="Arakawa K."/>
        </authorList>
    </citation>
    <scope>NUCLEOTIDE SEQUENCE [LARGE SCALE GENOMIC DNA]</scope>
</reference>
<organism evidence="2 3">
    <name type="scientific">Araneus ventricosus</name>
    <name type="common">Orbweaver spider</name>
    <name type="synonym">Epeira ventricosa</name>
    <dbReference type="NCBI Taxonomy" id="182803"/>
    <lineage>
        <taxon>Eukaryota</taxon>
        <taxon>Metazoa</taxon>
        <taxon>Ecdysozoa</taxon>
        <taxon>Arthropoda</taxon>
        <taxon>Chelicerata</taxon>
        <taxon>Arachnida</taxon>
        <taxon>Araneae</taxon>
        <taxon>Araneomorphae</taxon>
        <taxon>Entelegynae</taxon>
        <taxon>Araneoidea</taxon>
        <taxon>Araneidae</taxon>
        <taxon>Araneus</taxon>
    </lineage>
</organism>
<dbReference type="Proteomes" id="UP000499080">
    <property type="component" value="Unassembled WGS sequence"/>
</dbReference>
<feature type="compositionally biased region" description="Polar residues" evidence="1">
    <location>
        <begin position="74"/>
        <end position="88"/>
    </location>
</feature>
<feature type="compositionally biased region" description="Basic and acidic residues" evidence="1">
    <location>
        <begin position="93"/>
        <end position="106"/>
    </location>
</feature>
<sequence>MITDVIKDLADVFVPLLHIHRENLIISEVDEGESAVKSEKNITARDIKVCNPGSVLRALKIHVVYNLITNHFGQNGKSDNKLMSSKTFMRSIAQDREGNPRKRDPEDILQDPGEDVGI</sequence>
<dbReference type="EMBL" id="BGPR01007869">
    <property type="protein sequence ID" value="GBN30108.1"/>
    <property type="molecule type" value="Genomic_DNA"/>
</dbReference>
<dbReference type="AlphaFoldDB" id="A0A4Y2MSH2"/>
<gene>
    <name evidence="2" type="ORF">AVEN_218416_1</name>
</gene>
<evidence type="ECO:0000313" key="3">
    <source>
        <dbReference type="Proteomes" id="UP000499080"/>
    </source>
</evidence>